<comment type="caution">
    <text evidence="8">The sequence shown here is derived from an EMBL/GenBank/DDBJ whole genome shotgun (WGS) entry which is preliminary data.</text>
</comment>
<feature type="chain" id="PRO_5038377238" evidence="6">
    <location>
        <begin position="28"/>
        <end position="520"/>
    </location>
</feature>
<evidence type="ECO:0000256" key="1">
    <source>
        <dbReference type="ARBA" id="ARBA00004193"/>
    </source>
</evidence>
<feature type="compositionally biased region" description="Polar residues" evidence="5">
    <location>
        <begin position="27"/>
        <end position="54"/>
    </location>
</feature>
<reference evidence="8 9" key="1">
    <citation type="journal article" date="2010" name="Int. J. Syst. Evol. Microbiol.">
        <title>Bacillus horneckiae sp. nov., isolated from a spacecraft-assembly clean room.</title>
        <authorList>
            <person name="Vaishampayan P."/>
            <person name="Probst A."/>
            <person name="Krishnamurthi S."/>
            <person name="Ghosh S."/>
            <person name="Osman S."/>
            <person name="McDowall A."/>
            <person name="Ruckmani A."/>
            <person name="Mayilraj S."/>
            <person name="Venkateswaran K."/>
        </authorList>
    </citation>
    <scope>NUCLEOTIDE SEQUENCE [LARGE SCALE GENOMIC DNA]</scope>
    <source>
        <strain evidence="9">1PO1SC</strain>
    </source>
</reference>
<feature type="region of interest" description="Disordered" evidence="5">
    <location>
        <begin position="27"/>
        <end position="56"/>
    </location>
</feature>
<dbReference type="InterPro" id="IPR023765">
    <property type="entry name" value="SBP_5_CS"/>
</dbReference>
<dbReference type="PANTHER" id="PTHR30290:SF38">
    <property type="entry name" value="D,D-DIPEPTIDE-BINDING PERIPLASMIC PROTEIN DDPA-RELATED"/>
    <property type="match status" value="1"/>
</dbReference>
<dbReference type="RefSeq" id="WP_066189543.1">
    <property type="nucleotide sequence ID" value="NZ_JARMMB010000015.1"/>
</dbReference>
<dbReference type="GO" id="GO:0042597">
    <property type="term" value="C:periplasmic space"/>
    <property type="evidence" value="ECO:0007669"/>
    <property type="project" value="UniProtKB-ARBA"/>
</dbReference>
<dbReference type="GO" id="GO:0015833">
    <property type="term" value="P:peptide transport"/>
    <property type="evidence" value="ECO:0007669"/>
    <property type="project" value="TreeGrafter"/>
</dbReference>
<evidence type="ECO:0000256" key="5">
    <source>
        <dbReference type="SAM" id="MobiDB-lite"/>
    </source>
</evidence>
<comment type="similarity">
    <text evidence="2">Belongs to the bacterial solute-binding protein 5 family.</text>
</comment>
<dbReference type="InterPro" id="IPR030678">
    <property type="entry name" value="Peptide/Ni-bd"/>
</dbReference>
<dbReference type="InterPro" id="IPR000914">
    <property type="entry name" value="SBP_5_dom"/>
</dbReference>
<keyword evidence="9" id="KW-1185">Reference proteome</keyword>
<dbReference type="Gene3D" id="3.10.105.10">
    <property type="entry name" value="Dipeptide-binding Protein, Domain 3"/>
    <property type="match status" value="1"/>
</dbReference>
<dbReference type="EMBL" id="PISD01000030">
    <property type="protein sequence ID" value="PKG28280.1"/>
    <property type="molecule type" value="Genomic_DNA"/>
</dbReference>
<evidence type="ECO:0000256" key="6">
    <source>
        <dbReference type="SAM" id="SignalP"/>
    </source>
</evidence>
<name>A0A2N0ZFI7_9BACI</name>
<evidence type="ECO:0000313" key="8">
    <source>
        <dbReference type="EMBL" id="PKG28280.1"/>
    </source>
</evidence>
<dbReference type="Gene3D" id="3.40.190.10">
    <property type="entry name" value="Periplasmic binding protein-like II"/>
    <property type="match status" value="1"/>
</dbReference>
<dbReference type="PROSITE" id="PS51257">
    <property type="entry name" value="PROKAR_LIPOPROTEIN"/>
    <property type="match status" value="1"/>
</dbReference>
<feature type="coiled-coil region" evidence="4">
    <location>
        <begin position="455"/>
        <end position="483"/>
    </location>
</feature>
<dbReference type="InterPro" id="IPR039424">
    <property type="entry name" value="SBP_5"/>
</dbReference>
<dbReference type="GO" id="GO:0043190">
    <property type="term" value="C:ATP-binding cassette (ABC) transporter complex"/>
    <property type="evidence" value="ECO:0007669"/>
    <property type="project" value="InterPro"/>
</dbReference>
<evidence type="ECO:0000256" key="4">
    <source>
        <dbReference type="SAM" id="Coils"/>
    </source>
</evidence>
<dbReference type="PIRSF" id="PIRSF002741">
    <property type="entry name" value="MppA"/>
    <property type="match status" value="1"/>
</dbReference>
<keyword evidence="4" id="KW-0175">Coiled coil</keyword>
<dbReference type="AlphaFoldDB" id="A0A2N0ZFI7"/>
<protein>
    <submittedName>
        <fullName evidence="8">ABC transporter substrate-binding protein</fullName>
    </submittedName>
</protein>
<gene>
    <name evidence="8" type="ORF">CWS20_13795</name>
</gene>
<proteinExistence type="inferred from homology"/>
<dbReference type="PANTHER" id="PTHR30290">
    <property type="entry name" value="PERIPLASMIC BINDING COMPONENT OF ABC TRANSPORTER"/>
    <property type="match status" value="1"/>
</dbReference>
<organism evidence="8 9">
    <name type="scientific">Cytobacillus horneckiae</name>
    <dbReference type="NCBI Taxonomy" id="549687"/>
    <lineage>
        <taxon>Bacteria</taxon>
        <taxon>Bacillati</taxon>
        <taxon>Bacillota</taxon>
        <taxon>Bacilli</taxon>
        <taxon>Bacillales</taxon>
        <taxon>Bacillaceae</taxon>
        <taxon>Cytobacillus</taxon>
    </lineage>
</organism>
<dbReference type="PROSITE" id="PS01040">
    <property type="entry name" value="SBP_BACTERIAL_5"/>
    <property type="match status" value="1"/>
</dbReference>
<sequence length="520" mass="58769">MFFKRRYFYFCLLLVVLLLGGCNSDDASSSSGEGNKEPQSGGTLNIAYPTQPQTLDPHETTAEATRDAAKVIYEALVTLDENYEVIPQLAESYEQNDDGSVITINLRKDIKFHNGETMDADDVIASMNKWGTKMPELGEHEWISVDDNTVELHLSEPSSLTMYFLADISRIAAIMPKEIAKSAGATGVTEYIGTGPFKFVEWKQDEVIKYEKFDEYQTVTTPTSGLGGKKEALVDAINWNFVPDSSTRVNGLMSGQYDFAHMINYDSIPQLENSNGVVVDVWSYGIEALIFNKKEGLFSDIKARQAVNYALDMEEIMGAAFVSSDYYELDSALFLPSQATWYSETGKENYNQKNINKAKDLLKEAGYNGQEIVILTSRDYEHHYNAAVATQQELQKLGMNVKLDVYDWPTLLERRDNPSNYDIFFTGFSTTTTPNQYVFLNSETEWAGWTNSPELDQLLEKIKNADENEIEKLNNELHQELWEYLPVINLGKNSRVSGYAEKLNGFTNFLGPNFWNVTKN</sequence>
<evidence type="ECO:0000256" key="2">
    <source>
        <dbReference type="ARBA" id="ARBA00005695"/>
    </source>
</evidence>
<dbReference type="Pfam" id="PF00496">
    <property type="entry name" value="SBP_bac_5"/>
    <property type="match status" value="1"/>
</dbReference>
<evidence type="ECO:0000313" key="9">
    <source>
        <dbReference type="Proteomes" id="UP000233343"/>
    </source>
</evidence>
<dbReference type="GO" id="GO:1904680">
    <property type="term" value="F:peptide transmembrane transporter activity"/>
    <property type="evidence" value="ECO:0007669"/>
    <property type="project" value="TreeGrafter"/>
</dbReference>
<accession>A0A2N0ZFI7</accession>
<feature type="signal peptide" evidence="6">
    <location>
        <begin position="1"/>
        <end position="27"/>
    </location>
</feature>
<keyword evidence="3 6" id="KW-0732">Signal</keyword>
<dbReference type="SUPFAM" id="SSF53850">
    <property type="entry name" value="Periplasmic binding protein-like II"/>
    <property type="match status" value="1"/>
</dbReference>
<dbReference type="CDD" id="cd08502">
    <property type="entry name" value="PBP2_NikA_DppA_OppA_like_16"/>
    <property type="match status" value="1"/>
</dbReference>
<evidence type="ECO:0000259" key="7">
    <source>
        <dbReference type="Pfam" id="PF00496"/>
    </source>
</evidence>
<feature type="domain" description="Solute-binding protein family 5" evidence="7">
    <location>
        <begin position="84"/>
        <end position="441"/>
    </location>
</feature>
<evidence type="ECO:0000256" key="3">
    <source>
        <dbReference type="ARBA" id="ARBA00022729"/>
    </source>
</evidence>
<comment type="subcellular location">
    <subcellularLocation>
        <location evidence="1">Cell membrane</location>
        <topology evidence="1">Lipid-anchor</topology>
    </subcellularLocation>
</comment>
<dbReference type="Proteomes" id="UP000233343">
    <property type="component" value="Unassembled WGS sequence"/>
</dbReference>